<proteinExistence type="inferred from homology"/>
<keyword evidence="8" id="KW-1185">Reference proteome</keyword>
<dbReference type="NCBIfam" id="TIGR01730">
    <property type="entry name" value="RND_mfp"/>
    <property type="match status" value="1"/>
</dbReference>
<sequence length="404" mass="45602">MKIKSWLAILVAIIIVIVLTLILYPNNSSEENINDKTVNVNYDKLNEVVFDVVTKPVIKGDLILYTNANGIIKASEELEITPNISGTIKTLNIYEGEQVKKGDLLIELDNREYEIALNEAISKVTEARLEYGFLAKESGVENNIDSKSKEYQEKLEALEKEYTTGKIDESRYNDLKNELEMKLIFSGAKRDEIIQNKSGLTSAINNYKRAKLNLEYTKIVAPFSGQIGDFNLVVGQRVSTGQKLCKLFNTATLNIDVGVLESDISKISIGNHSIIEIPSLNNEKFYGSVSYISPYIDKETKTCKVTIRIQNQSNKIKSGMFAKVLIENENLKNRILIPKEALLVRDKRTLVFTVENNLAKWKYVKIGKQNEQYIEIVEGLEPGENVIIEGQYNLAHDAKVKVIK</sequence>
<keyword evidence="2" id="KW-0175">Coiled coil</keyword>
<comment type="caution">
    <text evidence="7">The sequence shown here is derived from an EMBL/GenBank/DDBJ whole genome shotgun (WGS) entry which is preliminary data.</text>
</comment>
<feature type="domain" description="CusB-like beta-barrel" evidence="5">
    <location>
        <begin position="255"/>
        <end position="328"/>
    </location>
</feature>
<feature type="domain" description="YknX-like C-terminal permuted SH3-like" evidence="6">
    <location>
        <begin position="336"/>
        <end position="402"/>
    </location>
</feature>
<dbReference type="InterPro" id="IPR058625">
    <property type="entry name" value="MdtA-like_BSH"/>
</dbReference>
<accession>A0AAE3P075</accession>
<protein>
    <submittedName>
        <fullName evidence="7">Efflux RND transporter periplasmic adaptor subunit</fullName>
    </submittedName>
</protein>
<dbReference type="InterPro" id="IPR006143">
    <property type="entry name" value="RND_pump_MFP"/>
</dbReference>
<dbReference type="SUPFAM" id="SSF111369">
    <property type="entry name" value="HlyD-like secretion proteins"/>
    <property type="match status" value="1"/>
</dbReference>
<feature type="coiled-coil region" evidence="2">
    <location>
        <begin position="110"/>
        <end position="168"/>
    </location>
</feature>
<dbReference type="RefSeq" id="WP_321535667.1">
    <property type="nucleotide sequence ID" value="NZ_JARGDL010000008.1"/>
</dbReference>
<reference evidence="7" key="1">
    <citation type="submission" date="2023-03" db="EMBL/GenBank/DDBJ databases">
        <title>Stygiobacter electus gen. nov., sp. nov., facultatively anaerobic thermotolerant bacterium of the class Ignavibacteria from a well of Yessentuki mineral water deposit.</title>
        <authorList>
            <person name="Podosokorskaya O.A."/>
            <person name="Elcheninov A.G."/>
            <person name="Petrova N.F."/>
            <person name="Zavarzina D.G."/>
            <person name="Kublanov I.V."/>
            <person name="Merkel A.Y."/>
        </authorList>
    </citation>
    <scope>NUCLEOTIDE SEQUENCE</scope>
    <source>
        <strain evidence="7">09-Me</strain>
    </source>
</reference>
<dbReference type="Gene3D" id="1.10.287.470">
    <property type="entry name" value="Helix hairpin bin"/>
    <property type="match status" value="1"/>
</dbReference>
<dbReference type="GO" id="GO:1990281">
    <property type="term" value="C:efflux pump complex"/>
    <property type="evidence" value="ECO:0007669"/>
    <property type="project" value="TreeGrafter"/>
</dbReference>
<dbReference type="Gene3D" id="2.40.420.20">
    <property type="match status" value="1"/>
</dbReference>
<keyword evidence="3" id="KW-0812">Transmembrane</keyword>
<dbReference type="Pfam" id="PF25917">
    <property type="entry name" value="BSH_RND"/>
    <property type="match status" value="1"/>
</dbReference>
<keyword evidence="3" id="KW-1133">Transmembrane helix</keyword>
<gene>
    <name evidence="7" type="ORF">P0M35_07040</name>
</gene>
<dbReference type="Gene3D" id="2.40.30.170">
    <property type="match status" value="1"/>
</dbReference>
<evidence type="ECO:0000313" key="8">
    <source>
        <dbReference type="Proteomes" id="UP001221302"/>
    </source>
</evidence>
<comment type="similarity">
    <text evidence="1">Belongs to the membrane fusion protein (MFP) (TC 8.A.1) family.</text>
</comment>
<dbReference type="PANTHER" id="PTHR30469">
    <property type="entry name" value="MULTIDRUG RESISTANCE PROTEIN MDTA"/>
    <property type="match status" value="1"/>
</dbReference>
<evidence type="ECO:0000259" key="5">
    <source>
        <dbReference type="Pfam" id="PF25954"/>
    </source>
</evidence>
<feature type="domain" description="Multidrug resistance protein MdtA-like barrel-sandwich hybrid" evidence="4">
    <location>
        <begin position="78"/>
        <end position="244"/>
    </location>
</feature>
<dbReference type="EMBL" id="JARGDL010000008">
    <property type="protein sequence ID" value="MDF1611899.1"/>
    <property type="molecule type" value="Genomic_DNA"/>
</dbReference>
<keyword evidence="3" id="KW-0472">Membrane</keyword>
<name>A0AAE3P075_9BACT</name>
<feature type="transmembrane region" description="Helical" evidence="3">
    <location>
        <begin position="7"/>
        <end position="24"/>
    </location>
</feature>
<dbReference type="Proteomes" id="UP001221302">
    <property type="component" value="Unassembled WGS sequence"/>
</dbReference>
<evidence type="ECO:0000256" key="1">
    <source>
        <dbReference type="ARBA" id="ARBA00009477"/>
    </source>
</evidence>
<dbReference type="InterPro" id="IPR058792">
    <property type="entry name" value="Beta-barrel_RND_2"/>
</dbReference>
<dbReference type="InterPro" id="IPR058637">
    <property type="entry name" value="YknX-like_C"/>
</dbReference>
<dbReference type="Gene3D" id="2.40.50.100">
    <property type="match status" value="1"/>
</dbReference>
<dbReference type="GO" id="GO:0015562">
    <property type="term" value="F:efflux transmembrane transporter activity"/>
    <property type="evidence" value="ECO:0007669"/>
    <property type="project" value="TreeGrafter"/>
</dbReference>
<evidence type="ECO:0000259" key="6">
    <source>
        <dbReference type="Pfam" id="PF25989"/>
    </source>
</evidence>
<evidence type="ECO:0000313" key="7">
    <source>
        <dbReference type="EMBL" id="MDF1611899.1"/>
    </source>
</evidence>
<dbReference type="AlphaFoldDB" id="A0AAE3P075"/>
<organism evidence="7 8">
    <name type="scientific">Stygiobacter electus</name>
    <dbReference type="NCBI Taxonomy" id="3032292"/>
    <lineage>
        <taxon>Bacteria</taxon>
        <taxon>Pseudomonadati</taxon>
        <taxon>Ignavibacteriota</taxon>
        <taxon>Ignavibacteria</taxon>
        <taxon>Ignavibacteriales</taxon>
        <taxon>Melioribacteraceae</taxon>
        <taxon>Stygiobacter</taxon>
    </lineage>
</organism>
<evidence type="ECO:0000256" key="2">
    <source>
        <dbReference type="SAM" id="Coils"/>
    </source>
</evidence>
<evidence type="ECO:0000256" key="3">
    <source>
        <dbReference type="SAM" id="Phobius"/>
    </source>
</evidence>
<evidence type="ECO:0000259" key="4">
    <source>
        <dbReference type="Pfam" id="PF25917"/>
    </source>
</evidence>
<dbReference type="Pfam" id="PF25954">
    <property type="entry name" value="Beta-barrel_RND_2"/>
    <property type="match status" value="1"/>
</dbReference>
<dbReference type="Pfam" id="PF25989">
    <property type="entry name" value="YknX_C"/>
    <property type="match status" value="1"/>
</dbReference>